<dbReference type="AlphaFoldDB" id="A0A8H4CEB8"/>
<dbReference type="PANTHER" id="PTHR46082:SF11">
    <property type="entry name" value="AAA+ ATPASE DOMAIN-CONTAINING PROTEIN-RELATED"/>
    <property type="match status" value="1"/>
</dbReference>
<dbReference type="Gene3D" id="3.40.50.1580">
    <property type="entry name" value="Nucleoside phosphorylase domain"/>
    <property type="match status" value="1"/>
</dbReference>
<dbReference type="Proteomes" id="UP000613401">
    <property type="component" value="Unassembled WGS sequence"/>
</dbReference>
<evidence type="ECO:0008006" key="3">
    <source>
        <dbReference type="Google" id="ProtNLM"/>
    </source>
</evidence>
<keyword evidence="2" id="KW-1185">Reference proteome</keyword>
<reference evidence="1" key="2">
    <citation type="submission" date="2020-03" db="EMBL/GenBank/DDBJ databases">
        <authorList>
            <person name="Fu F.-F."/>
            <person name="Chen J."/>
        </authorList>
    </citation>
    <scope>NUCLEOTIDE SEQUENCE</scope>
    <source>
        <strain evidence="1">Lc1</strain>
    </source>
</reference>
<evidence type="ECO:0000313" key="2">
    <source>
        <dbReference type="Proteomes" id="UP000613401"/>
    </source>
</evidence>
<protein>
    <recommendedName>
        <fullName evidence="3">Nucleoside phosphorylase domain-containing protein</fullName>
    </recommendedName>
</protein>
<comment type="caution">
    <text evidence="1">The sequence shown here is derived from an EMBL/GenBank/DDBJ whole genome shotgun (WGS) entry which is preliminary data.</text>
</comment>
<dbReference type="GO" id="GO:0009116">
    <property type="term" value="P:nucleoside metabolic process"/>
    <property type="evidence" value="ECO:0007669"/>
    <property type="project" value="InterPro"/>
</dbReference>
<dbReference type="PANTHER" id="PTHR46082">
    <property type="entry name" value="ATP/GTP-BINDING PROTEIN-RELATED"/>
    <property type="match status" value="1"/>
</dbReference>
<sequence length="181" mass="18817">MKGTSTKERKIEGGEEQQIFKNRRIEATYSNGSYTVGWVLALPKEQTAAVAMLDGKQPAIPTPAGDPNAYTLGSIGGHNIAIACLPKKRIGIVSAATVAANMVNTFPSIKFGLMVGIGGGVPRKGSDVQLGDVVVSSPSGQFGGVVQWDMGKAKEGGKFERTGSLNSPPASLLSALSRIET</sequence>
<reference evidence="1" key="1">
    <citation type="journal article" date="2020" name="Phytopathology">
        <title>Genome sequence and comparative analysis of Colletotrichum gloeosporioides isolated from Liriodendron leaves.</title>
        <authorList>
            <person name="Fu F.F."/>
            <person name="Hao Z."/>
            <person name="Wang P."/>
            <person name="Lu Y."/>
            <person name="Xue L.J."/>
            <person name="Wei G."/>
            <person name="Tian Y."/>
            <person name="Baishi H."/>
            <person name="Xu H."/>
            <person name="Shi J."/>
            <person name="Cheng T."/>
            <person name="Wang G."/>
            <person name="Yi Y."/>
            <person name="Chen J."/>
        </authorList>
    </citation>
    <scope>NUCLEOTIDE SEQUENCE</scope>
    <source>
        <strain evidence="1">Lc1</strain>
    </source>
</reference>
<dbReference type="EMBL" id="WVTB01000065">
    <property type="protein sequence ID" value="KAF3802186.1"/>
    <property type="molecule type" value="Genomic_DNA"/>
</dbReference>
<accession>A0A8H4CEB8</accession>
<dbReference type="InterPro" id="IPR053137">
    <property type="entry name" value="NLR-like"/>
</dbReference>
<dbReference type="RefSeq" id="XP_045261345.1">
    <property type="nucleotide sequence ID" value="XM_045412310.1"/>
</dbReference>
<proteinExistence type="predicted"/>
<dbReference type="GeneID" id="69019552"/>
<dbReference type="InterPro" id="IPR035994">
    <property type="entry name" value="Nucleoside_phosphorylase_sf"/>
</dbReference>
<dbReference type="GO" id="GO:0003824">
    <property type="term" value="F:catalytic activity"/>
    <property type="evidence" value="ECO:0007669"/>
    <property type="project" value="InterPro"/>
</dbReference>
<organism evidence="1 2">
    <name type="scientific">Colletotrichum gloeosporioides</name>
    <name type="common">Anthracnose fungus</name>
    <name type="synonym">Glomerella cingulata</name>
    <dbReference type="NCBI Taxonomy" id="474922"/>
    <lineage>
        <taxon>Eukaryota</taxon>
        <taxon>Fungi</taxon>
        <taxon>Dikarya</taxon>
        <taxon>Ascomycota</taxon>
        <taxon>Pezizomycotina</taxon>
        <taxon>Sordariomycetes</taxon>
        <taxon>Hypocreomycetidae</taxon>
        <taxon>Glomerellales</taxon>
        <taxon>Glomerellaceae</taxon>
        <taxon>Colletotrichum</taxon>
        <taxon>Colletotrichum gloeosporioides species complex</taxon>
    </lineage>
</organism>
<dbReference type="SUPFAM" id="SSF53167">
    <property type="entry name" value="Purine and uridine phosphorylases"/>
    <property type="match status" value="1"/>
</dbReference>
<evidence type="ECO:0000313" key="1">
    <source>
        <dbReference type="EMBL" id="KAF3802186.1"/>
    </source>
</evidence>
<name>A0A8H4CEB8_COLGL</name>
<gene>
    <name evidence="1" type="ORF">GCG54_00012432</name>
</gene>